<reference evidence="1" key="1">
    <citation type="submission" date="2013-07" db="EMBL/GenBank/DDBJ databases">
        <title>The genome of Eucalyptus grandis.</title>
        <authorList>
            <person name="Schmutz J."/>
            <person name="Hayes R."/>
            <person name="Myburg A."/>
            <person name="Tuskan G."/>
            <person name="Grattapaglia D."/>
            <person name="Rokhsar D.S."/>
        </authorList>
    </citation>
    <scope>NUCLEOTIDE SEQUENCE</scope>
    <source>
        <tissue evidence="1">Leaf extractions</tissue>
    </source>
</reference>
<proteinExistence type="predicted"/>
<dbReference type="Gramene" id="KCW72530">
    <property type="protein sequence ID" value="KCW72530"/>
    <property type="gene ID" value="EUGRSUZ_E01000"/>
</dbReference>
<gene>
    <name evidence="1" type="ORF">EUGRSUZ_E01000</name>
</gene>
<protein>
    <submittedName>
        <fullName evidence="1">Uncharacterized protein</fullName>
    </submittedName>
</protein>
<accession>A0A059C3N0</accession>
<name>A0A059C3N0_EUCGR</name>
<evidence type="ECO:0000313" key="1">
    <source>
        <dbReference type="EMBL" id="KCW72530.1"/>
    </source>
</evidence>
<dbReference type="AlphaFoldDB" id="A0A059C3N0"/>
<dbReference type="EMBL" id="KK198757">
    <property type="protein sequence ID" value="KCW72530.1"/>
    <property type="molecule type" value="Genomic_DNA"/>
</dbReference>
<dbReference type="InParanoid" id="A0A059C3N0"/>
<sequence>MLASRMTCSSNMHRMDLVSSWCSYLALSHCIYAAFKLNVGGPVVEGEPGGAIAGVLRDSRGVVVDGFCEIDDFCHGRRG</sequence>
<organism evidence="1">
    <name type="scientific">Eucalyptus grandis</name>
    <name type="common">Flooded gum</name>
    <dbReference type="NCBI Taxonomy" id="71139"/>
    <lineage>
        <taxon>Eukaryota</taxon>
        <taxon>Viridiplantae</taxon>
        <taxon>Streptophyta</taxon>
        <taxon>Embryophyta</taxon>
        <taxon>Tracheophyta</taxon>
        <taxon>Spermatophyta</taxon>
        <taxon>Magnoliopsida</taxon>
        <taxon>eudicotyledons</taxon>
        <taxon>Gunneridae</taxon>
        <taxon>Pentapetalae</taxon>
        <taxon>rosids</taxon>
        <taxon>malvids</taxon>
        <taxon>Myrtales</taxon>
        <taxon>Myrtaceae</taxon>
        <taxon>Myrtoideae</taxon>
        <taxon>Eucalypteae</taxon>
        <taxon>Eucalyptus</taxon>
    </lineage>
</organism>